<organism evidence="1 2">
    <name type="scientific">Macrophomina phaseolina (strain MS6)</name>
    <name type="common">Charcoal rot fungus</name>
    <dbReference type="NCBI Taxonomy" id="1126212"/>
    <lineage>
        <taxon>Eukaryota</taxon>
        <taxon>Fungi</taxon>
        <taxon>Dikarya</taxon>
        <taxon>Ascomycota</taxon>
        <taxon>Pezizomycotina</taxon>
        <taxon>Dothideomycetes</taxon>
        <taxon>Dothideomycetes incertae sedis</taxon>
        <taxon>Botryosphaeriales</taxon>
        <taxon>Botryosphaeriaceae</taxon>
        <taxon>Macrophomina</taxon>
    </lineage>
</organism>
<evidence type="ECO:0000313" key="1">
    <source>
        <dbReference type="EMBL" id="EKG16261.1"/>
    </source>
</evidence>
<name>K2R1Z9_MACPH</name>
<dbReference type="AlphaFoldDB" id="K2R1Z9"/>
<evidence type="ECO:0000313" key="2">
    <source>
        <dbReference type="Proteomes" id="UP000007129"/>
    </source>
</evidence>
<dbReference type="VEuPathDB" id="FungiDB:MPH_06574"/>
<dbReference type="Proteomes" id="UP000007129">
    <property type="component" value="Unassembled WGS sequence"/>
</dbReference>
<sequence>MLFLPLFTYAWINEPNLNGANHGEIAIATVWYPSGVREVLPVDSTSRAWDTSRSPKKGKLYFNEFQLDLSTKNSSFRVTKSTRDTVVVPIADYGL</sequence>
<gene>
    <name evidence="1" type="ORF">MPH_06574</name>
</gene>
<reference evidence="1 2" key="1">
    <citation type="journal article" date="2012" name="BMC Genomics">
        <title>Tools to kill: Genome of one of the most destructive plant pathogenic fungi Macrophomina phaseolina.</title>
        <authorList>
            <person name="Islam M.S."/>
            <person name="Haque M.S."/>
            <person name="Islam M.M."/>
            <person name="Emdad E.M."/>
            <person name="Halim A."/>
            <person name="Hossen Q.M.M."/>
            <person name="Hossain M.Z."/>
            <person name="Ahmed B."/>
            <person name="Rahim S."/>
            <person name="Rahman M.S."/>
            <person name="Alam M.M."/>
            <person name="Hou S."/>
            <person name="Wan X."/>
            <person name="Saito J.A."/>
            <person name="Alam M."/>
        </authorList>
    </citation>
    <scope>NUCLEOTIDE SEQUENCE [LARGE SCALE GENOMIC DNA]</scope>
    <source>
        <strain evidence="1 2">MS6</strain>
    </source>
</reference>
<protein>
    <submittedName>
        <fullName evidence="1">Uncharacterized protein</fullName>
    </submittedName>
</protein>
<comment type="caution">
    <text evidence="1">The sequence shown here is derived from an EMBL/GenBank/DDBJ whole genome shotgun (WGS) entry which is preliminary data.</text>
</comment>
<dbReference type="OrthoDB" id="5295747at2759"/>
<dbReference type="InParanoid" id="K2R1Z9"/>
<accession>K2R1Z9</accession>
<dbReference type="HOGENOM" id="CLU_2373177_0_0_1"/>
<proteinExistence type="predicted"/>
<dbReference type="EMBL" id="AHHD01000283">
    <property type="protein sequence ID" value="EKG16261.1"/>
    <property type="molecule type" value="Genomic_DNA"/>
</dbReference>